<dbReference type="PANTHER" id="PTHR13466:SF19">
    <property type="entry name" value="NUCLEUS-VACUOLE JUNCTION PROTEIN 2"/>
    <property type="match status" value="1"/>
</dbReference>
<organism evidence="12 13">
    <name type="scientific">Oidiodendron maius (strain Zn)</name>
    <dbReference type="NCBI Taxonomy" id="913774"/>
    <lineage>
        <taxon>Eukaryota</taxon>
        <taxon>Fungi</taxon>
        <taxon>Dikarya</taxon>
        <taxon>Ascomycota</taxon>
        <taxon>Pezizomycotina</taxon>
        <taxon>Leotiomycetes</taxon>
        <taxon>Leotiomycetes incertae sedis</taxon>
        <taxon>Myxotrichaceae</taxon>
        <taxon>Oidiodendron</taxon>
    </lineage>
</organism>
<feature type="transmembrane region" description="Helical" evidence="10">
    <location>
        <begin position="7"/>
        <end position="32"/>
    </location>
</feature>
<evidence type="ECO:0000313" key="12">
    <source>
        <dbReference type="EMBL" id="KIN07694.1"/>
    </source>
</evidence>
<evidence type="ECO:0000256" key="5">
    <source>
        <dbReference type="ARBA" id="ARBA00022989"/>
    </source>
</evidence>
<keyword evidence="4" id="KW-0256">Endoplasmic reticulum</keyword>
<evidence type="ECO:0000256" key="6">
    <source>
        <dbReference type="ARBA" id="ARBA00023055"/>
    </source>
</evidence>
<feature type="compositionally biased region" description="Polar residues" evidence="9">
    <location>
        <begin position="563"/>
        <end position="574"/>
    </location>
</feature>
<proteinExistence type="predicted"/>
<dbReference type="HOGENOM" id="CLU_006760_1_0_1"/>
<evidence type="ECO:0000256" key="1">
    <source>
        <dbReference type="ARBA" id="ARBA00004586"/>
    </source>
</evidence>
<dbReference type="OrthoDB" id="26740at2759"/>
<keyword evidence="6" id="KW-0445">Lipid transport</keyword>
<feature type="compositionally biased region" description="Polar residues" evidence="9">
    <location>
        <begin position="541"/>
        <end position="555"/>
    </location>
</feature>
<protein>
    <recommendedName>
        <fullName evidence="11">SMP-LTD domain-containing protein</fullName>
    </recommendedName>
</protein>
<feature type="region of interest" description="Disordered" evidence="9">
    <location>
        <begin position="541"/>
        <end position="723"/>
    </location>
</feature>
<dbReference type="Pfam" id="PF26547">
    <property type="entry name" value="PDZD8_N"/>
    <property type="match status" value="1"/>
</dbReference>
<evidence type="ECO:0000256" key="8">
    <source>
        <dbReference type="ARBA" id="ARBA00023136"/>
    </source>
</evidence>
<dbReference type="GO" id="GO:1990456">
    <property type="term" value="P:mitochondrion-endoplasmic reticulum membrane tethering"/>
    <property type="evidence" value="ECO:0007669"/>
    <property type="project" value="TreeGrafter"/>
</dbReference>
<feature type="compositionally biased region" description="Basic and acidic residues" evidence="9">
    <location>
        <begin position="644"/>
        <end position="656"/>
    </location>
</feature>
<dbReference type="AlphaFoldDB" id="A0A0C3D8Q2"/>
<evidence type="ECO:0000259" key="11">
    <source>
        <dbReference type="PROSITE" id="PS51847"/>
    </source>
</evidence>
<dbReference type="Pfam" id="PF15413">
    <property type="entry name" value="PH_11"/>
    <property type="match status" value="1"/>
</dbReference>
<keyword evidence="5 10" id="KW-1133">Transmembrane helix</keyword>
<reference evidence="13" key="2">
    <citation type="submission" date="2015-01" db="EMBL/GenBank/DDBJ databases">
        <title>Evolutionary Origins and Diversification of the Mycorrhizal Mutualists.</title>
        <authorList>
            <consortium name="DOE Joint Genome Institute"/>
            <consortium name="Mycorrhizal Genomics Consortium"/>
            <person name="Kohler A."/>
            <person name="Kuo A."/>
            <person name="Nagy L.G."/>
            <person name="Floudas D."/>
            <person name="Copeland A."/>
            <person name="Barry K.W."/>
            <person name="Cichocki N."/>
            <person name="Veneault-Fourrey C."/>
            <person name="LaButti K."/>
            <person name="Lindquist E.A."/>
            <person name="Lipzen A."/>
            <person name="Lundell T."/>
            <person name="Morin E."/>
            <person name="Murat C."/>
            <person name="Riley R."/>
            <person name="Ohm R."/>
            <person name="Sun H."/>
            <person name="Tunlid A."/>
            <person name="Henrissat B."/>
            <person name="Grigoriev I.V."/>
            <person name="Hibbett D.S."/>
            <person name="Martin F."/>
        </authorList>
    </citation>
    <scope>NUCLEOTIDE SEQUENCE [LARGE SCALE GENOMIC DNA]</scope>
    <source>
        <strain evidence="13">Zn</strain>
    </source>
</reference>
<feature type="compositionally biased region" description="Polar residues" evidence="9">
    <location>
        <begin position="689"/>
        <end position="714"/>
    </location>
</feature>
<keyword evidence="8 10" id="KW-0472">Membrane</keyword>
<evidence type="ECO:0000256" key="7">
    <source>
        <dbReference type="ARBA" id="ARBA00023121"/>
    </source>
</evidence>
<dbReference type="GO" id="GO:0015914">
    <property type="term" value="P:phospholipid transport"/>
    <property type="evidence" value="ECO:0007669"/>
    <property type="project" value="TreeGrafter"/>
</dbReference>
<evidence type="ECO:0000256" key="9">
    <source>
        <dbReference type="SAM" id="MobiDB-lite"/>
    </source>
</evidence>
<dbReference type="GO" id="GO:0005789">
    <property type="term" value="C:endoplasmic reticulum membrane"/>
    <property type="evidence" value="ECO:0007669"/>
    <property type="project" value="UniProtKB-SubCell"/>
</dbReference>
<feature type="compositionally biased region" description="Polar residues" evidence="9">
    <location>
        <begin position="608"/>
        <end position="623"/>
    </location>
</feature>
<dbReference type="Proteomes" id="UP000054321">
    <property type="component" value="Unassembled WGS sequence"/>
</dbReference>
<dbReference type="InterPro" id="IPR058801">
    <property type="entry name" value="PDZD8_N"/>
</dbReference>
<feature type="domain" description="SMP-LTD" evidence="11">
    <location>
        <begin position="265"/>
        <end position="458"/>
    </location>
</feature>
<keyword evidence="13" id="KW-1185">Reference proteome</keyword>
<dbReference type="InterPro" id="IPR031468">
    <property type="entry name" value="SMP_LBD"/>
</dbReference>
<dbReference type="GO" id="GO:0008289">
    <property type="term" value="F:lipid binding"/>
    <property type="evidence" value="ECO:0007669"/>
    <property type="project" value="UniProtKB-KW"/>
</dbReference>
<comment type="subcellular location">
    <subcellularLocation>
        <location evidence="1">Endoplasmic reticulum membrane</location>
    </subcellularLocation>
</comment>
<dbReference type="PROSITE" id="PS51847">
    <property type="entry name" value="SMP"/>
    <property type="match status" value="1"/>
</dbReference>
<dbReference type="CDD" id="cd21675">
    <property type="entry name" value="SMP_TEX2"/>
    <property type="match status" value="1"/>
</dbReference>
<dbReference type="GO" id="GO:0032865">
    <property type="term" value="C:ERMES complex"/>
    <property type="evidence" value="ECO:0007669"/>
    <property type="project" value="TreeGrafter"/>
</dbReference>
<dbReference type="InParanoid" id="A0A0C3D8Q2"/>
<feature type="compositionally biased region" description="Pro residues" evidence="9">
    <location>
        <begin position="771"/>
        <end position="783"/>
    </location>
</feature>
<reference evidence="12 13" key="1">
    <citation type="submission" date="2014-04" db="EMBL/GenBank/DDBJ databases">
        <authorList>
            <consortium name="DOE Joint Genome Institute"/>
            <person name="Kuo A."/>
            <person name="Martino E."/>
            <person name="Perotto S."/>
            <person name="Kohler A."/>
            <person name="Nagy L.G."/>
            <person name="Floudas D."/>
            <person name="Copeland A."/>
            <person name="Barry K.W."/>
            <person name="Cichocki N."/>
            <person name="Veneault-Fourrey C."/>
            <person name="LaButti K."/>
            <person name="Lindquist E.A."/>
            <person name="Lipzen A."/>
            <person name="Lundell T."/>
            <person name="Morin E."/>
            <person name="Murat C."/>
            <person name="Sun H."/>
            <person name="Tunlid A."/>
            <person name="Henrissat B."/>
            <person name="Grigoriev I.V."/>
            <person name="Hibbett D.S."/>
            <person name="Martin F."/>
            <person name="Nordberg H.P."/>
            <person name="Cantor M.N."/>
            <person name="Hua S.X."/>
        </authorList>
    </citation>
    <scope>NUCLEOTIDE SEQUENCE [LARGE SCALE GENOMIC DNA]</scope>
    <source>
        <strain evidence="12 13">Zn</strain>
    </source>
</reference>
<evidence type="ECO:0000256" key="2">
    <source>
        <dbReference type="ARBA" id="ARBA00022448"/>
    </source>
</evidence>
<feature type="compositionally biased region" description="Low complexity" evidence="9">
    <location>
        <begin position="673"/>
        <end position="688"/>
    </location>
</feature>
<evidence type="ECO:0000256" key="3">
    <source>
        <dbReference type="ARBA" id="ARBA00022692"/>
    </source>
</evidence>
<gene>
    <name evidence="12" type="ORF">OIDMADRAFT_37108</name>
</gene>
<dbReference type="PANTHER" id="PTHR13466">
    <property type="entry name" value="TEX2 PROTEIN-RELATED"/>
    <property type="match status" value="1"/>
</dbReference>
<evidence type="ECO:0000256" key="4">
    <source>
        <dbReference type="ARBA" id="ARBA00022824"/>
    </source>
</evidence>
<dbReference type="EMBL" id="KN832870">
    <property type="protein sequence ID" value="KIN07694.1"/>
    <property type="molecule type" value="Genomic_DNA"/>
</dbReference>
<accession>A0A0C3D8Q2</accession>
<dbReference type="FunCoup" id="A0A0C3D8Q2">
    <property type="interactions" value="38"/>
</dbReference>
<keyword evidence="3 10" id="KW-0812">Transmembrane</keyword>
<name>A0A0C3D8Q2_OIDMZ</name>
<sequence>MGGLTGFLVAYLLGGFTFVPLLITAILLHAYLTLPVHNDTAYREDGTDSIVQPGDDIDAIKRAEKTHKELPQPRINHDADVAAGYFAIRREYVSAVPAAMPPTNKSVYQSMYRSIFDRKQSASPLDNKGVGKPQKSGNVFYVVLRHGHLMLFDDGDQLEVRHVISLAHHNVSICSGGDETPEGELFIKRNAICLSRKTDISDLAPDGKTSKPFFLFSENCSEKEDFYFALLRNQERKADAKDNPPLPLQYDVKDIITLVQRLHSSEEHLQTRWINAVIGRVFLALYKTPEVENFVRSKIAKKISRVKTPSFLSKIALRHIDMGEAAPVITNPRLKDLTADGELIVEADVRYMGNFRIEVAATARIDLGTRIKAREVNLLLAVVVKRVDGHAMVRIKPPPSNRFWVTFQSMPKIDMAIEPIVSSRQITYTVILRQIENRIKEVVAESLVFPNWDDFPFYRTEKKQWRGGIWVDETDTAPILTPEDAAVQDVDVDQVPQQEGENDETVSTMPPVEKSMSMPLIDMLPSSTAFSRKAAKSTLSLGSTKMVASSTSVEPQPSDRLNDMQSAGSMSGDSSLAYADTNHSDNPKSSSLPKYSDATNGVAVISPAPQTSLPTDTVSSTPPEVSRLEEKADGQSSISSRGSTRSERDIDKDETAHLPGGELLVRRNSDANSRPQSPSSMSVMSFKSETPSGATSTSILNDPNTEDLISSSARPSVVESKRLSLASVTNAAATARKWGWSAIQRHSDQKNDGSKFGNVPSQPRIMGRGRPLPPPGTPLPPPERPSKFIPIAVPKRKPVNPLSWTQQQRDSGHESKEILTQLPASPASLRNVRSGDKPGDDSTSDSLLVVAAPAGDSEPTTPSSEQELPHQPPWAENPEEWDMTQEPATAVREIEPGRQSKRRPPHRVLSTSPEEDGPQLPSWIAAQEEEARTKSTFVDEDIGL</sequence>
<evidence type="ECO:0000256" key="10">
    <source>
        <dbReference type="SAM" id="Phobius"/>
    </source>
</evidence>
<keyword evidence="7" id="KW-0446">Lipid-binding</keyword>
<dbReference type="STRING" id="913774.A0A0C3D8Q2"/>
<feature type="region of interest" description="Disordered" evidence="9">
    <location>
        <begin position="744"/>
        <end position="944"/>
    </location>
</feature>
<keyword evidence="2" id="KW-0813">Transport</keyword>
<evidence type="ECO:0000313" key="13">
    <source>
        <dbReference type="Proteomes" id="UP000054321"/>
    </source>
</evidence>
<feature type="compositionally biased region" description="Polar residues" evidence="9">
    <location>
        <begin position="587"/>
        <end position="599"/>
    </location>
</feature>